<evidence type="ECO:0000256" key="2">
    <source>
        <dbReference type="ARBA" id="ARBA00005236"/>
    </source>
</evidence>
<proteinExistence type="inferred from homology"/>
<evidence type="ECO:0000256" key="3">
    <source>
        <dbReference type="ARBA" id="ARBA00022475"/>
    </source>
</evidence>
<feature type="transmembrane region" description="Helical" evidence="7">
    <location>
        <begin position="283"/>
        <end position="308"/>
    </location>
</feature>
<dbReference type="EMBL" id="FQUM01000015">
    <property type="protein sequence ID" value="SHF95395.1"/>
    <property type="molecule type" value="Genomic_DNA"/>
</dbReference>
<dbReference type="PANTHER" id="PTHR30489:SF0">
    <property type="entry name" value="LIPOPROTEIN-RELEASING SYSTEM TRANSMEMBRANE PROTEIN LOLE"/>
    <property type="match status" value="1"/>
</dbReference>
<dbReference type="STRING" id="1484053.SAMN05444274_1155"/>
<evidence type="ECO:0000256" key="1">
    <source>
        <dbReference type="ARBA" id="ARBA00004651"/>
    </source>
</evidence>
<evidence type="ECO:0000259" key="8">
    <source>
        <dbReference type="Pfam" id="PF02687"/>
    </source>
</evidence>
<dbReference type="InterPro" id="IPR051447">
    <property type="entry name" value="Lipoprotein-release_system"/>
</dbReference>
<dbReference type="OrthoDB" id="1522670at2"/>
<dbReference type="Pfam" id="PF02687">
    <property type="entry name" value="FtsX"/>
    <property type="match status" value="1"/>
</dbReference>
<evidence type="ECO:0000256" key="7">
    <source>
        <dbReference type="SAM" id="Phobius"/>
    </source>
</evidence>
<feature type="transmembrane region" description="Helical" evidence="7">
    <location>
        <begin position="329"/>
        <end position="359"/>
    </location>
</feature>
<evidence type="ECO:0000256" key="6">
    <source>
        <dbReference type="ARBA" id="ARBA00023136"/>
    </source>
</evidence>
<feature type="domain" description="ABC3 transporter permease C-terminal" evidence="8">
    <location>
        <begin position="284"/>
        <end position="410"/>
    </location>
</feature>
<gene>
    <name evidence="10" type="ORF">SAMN05444274_1155</name>
</gene>
<evidence type="ECO:0000313" key="10">
    <source>
        <dbReference type="EMBL" id="SHF95395.1"/>
    </source>
</evidence>
<comment type="similarity">
    <text evidence="2">Belongs to the ABC-4 integral membrane protein family. LolC/E subfamily.</text>
</comment>
<protein>
    <submittedName>
        <fullName evidence="10">Lipoprotein-releasing system permease protein</fullName>
    </submittedName>
</protein>
<keyword evidence="3" id="KW-1003">Cell membrane</keyword>
<keyword evidence="11" id="KW-1185">Reference proteome</keyword>
<keyword evidence="5 7" id="KW-1133">Transmembrane helix</keyword>
<dbReference type="Pfam" id="PF12704">
    <property type="entry name" value="MacB_PCD"/>
    <property type="match status" value="1"/>
</dbReference>
<comment type="subcellular location">
    <subcellularLocation>
        <location evidence="1">Cell membrane</location>
        <topology evidence="1">Multi-pass membrane protein</topology>
    </subcellularLocation>
</comment>
<keyword evidence="10" id="KW-0449">Lipoprotein</keyword>
<dbReference type="InterPro" id="IPR003838">
    <property type="entry name" value="ABC3_permease_C"/>
</dbReference>
<feature type="domain" description="MacB-like periplasmic core" evidence="9">
    <location>
        <begin position="28"/>
        <end position="247"/>
    </location>
</feature>
<sequence length="417" mass="47324">MNTELFISRRLFFEKSDKRFLSQKIIRIALVGIALGLAVMIISVAVVTGFKNEIRNKVIGFGSHIQVINFDSNNSYETQPVSRQQPFLEQLAALPGVKQLQVFSTKPGMIKTDEYIQGIVFKGVDSGYDWDFFRNNIVSGHLPAINDSVRSDEILISQQVSKLLEVAVGDRVVLYFVNEDESNPRMLQLTICGLYNTGMEELDNLFVLGDLQQVQRLNNWKSDQVSGFEIVISDFNRINEIEQDVRNIVINYSNENDTILRTTNIAREYPQIFDWLSVLDMNVWIILLLIAIVAGFNMISGLLVLILERSKMIGILKALGSPNWSIRKVFLYLSVFLTSRGMIWGNSIGIAFILIQNYFNVFKLNPATYYVDVVPVNFSIMHIVLLNVGTILATTLMLILPSYLVSKISPEKTIRFD</sequence>
<dbReference type="Proteomes" id="UP000184164">
    <property type="component" value="Unassembled WGS sequence"/>
</dbReference>
<evidence type="ECO:0000313" key="11">
    <source>
        <dbReference type="Proteomes" id="UP000184164"/>
    </source>
</evidence>
<name>A0A1M5FV33_9BACT</name>
<dbReference type="GO" id="GO:0098797">
    <property type="term" value="C:plasma membrane protein complex"/>
    <property type="evidence" value="ECO:0007669"/>
    <property type="project" value="TreeGrafter"/>
</dbReference>
<feature type="transmembrane region" description="Helical" evidence="7">
    <location>
        <begin position="379"/>
        <end position="405"/>
    </location>
</feature>
<feature type="transmembrane region" description="Helical" evidence="7">
    <location>
        <begin position="25"/>
        <end position="50"/>
    </location>
</feature>
<dbReference type="AlphaFoldDB" id="A0A1M5FV33"/>
<dbReference type="PANTHER" id="PTHR30489">
    <property type="entry name" value="LIPOPROTEIN-RELEASING SYSTEM TRANSMEMBRANE PROTEIN LOLE"/>
    <property type="match status" value="1"/>
</dbReference>
<reference evidence="10 11" key="1">
    <citation type="submission" date="2016-11" db="EMBL/GenBank/DDBJ databases">
        <authorList>
            <person name="Jaros S."/>
            <person name="Januszkiewicz K."/>
            <person name="Wedrychowicz H."/>
        </authorList>
    </citation>
    <scope>NUCLEOTIDE SEQUENCE [LARGE SCALE GENOMIC DNA]</scope>
    <source>
        <strain evidence="10 11">DSM 26910</strain>
    </source>
</reference>
<organism evidence="10 11">
    <name type="scientific">Mariniphaga anaerophila</name>
    <dbReference type="NCBI Taxonomy" id="1484053"/>
    <lineage>
        <taxon>Bacteria</taxon>
        <taxon>Pseudomonadati</taxon>
        <taxon>Bacteroidota</taxon>
        <taxon>Bacteroidia</taxon>
        <taxon>Marinilabiliales</taxon>
        <taxon>Prolixibacteraceae</taxon>
        <taxon>Mariniphaga</taxon>
    </lineage>
</organism>
<keyword evidence="6 7" id="KW-0472">Membrane</keyword>
<dbReference type="InterPro" id="IPR025857">
    <property type="entry name" value="MacB_PCD"/>
</dbReference>
<accession>A0A1M5FV33</accession>
<evidence type="ECO:0000259" key="9">
    <source>
        <dbReference type="Pfam" id="PF12704"/>
    </source>
</evidence>
<evidence type="ECO:0000256" key="4">
    <source>
        <dbReference type="ARBA" id="ARBA00022692"/>
    </source>
</evidence>
<evidence type="ECO:0000256" key="5">
    <source>
        <dbReference type="ARBA" id="ARBA00022989"/>
    </source>
</evidence>
<dbReference type="RefSeq" id="WP_073003423.1">
    <property type="nucleotide sequence ID" value="NZ_FQUM01000015.1"/>
</dbReference>
<keyword evidence="4 7" id="KW-0812">Transmembrane</keyword>
<dbReference type="GO" id="GO:0044874">
    <property type="term" value="P:lipoprotein localization to outer membrane"/>
    <property type="evidence" value="ECO:0007669"/>
    <property type="project" value="TreeGrafter"/>
</dbReference>